<dbReference type="Pfam" id="PF05544">
    <property type="entry name" value="Pro_racemase"/>
    <property type="match status" value="1"/>
</dbReference>
<dbReference type="PANTHER" id="PTHR33442">
    <property type="entry name" value="TRANS-3-HYDROXY-L-PROLINE DEHYDRATASE"/>
    <property type="match status" value="1"/>
</dbReference>
<comment type="similarity">
    <text evidence="1">Belongs to the proline racemase family.</text>
</comment>
<dbReference type="RefSeq" id="WP_114581552.1">
    <property type="nucleotide sequence ID" value="NZ_QPMH01000005.1"/>
</dbReference>
<dbReference type="SFLD" id="SFLDS00028">
    <property type="entry name" value="Proline_Racemase"/>
    <property type="match status" value="1"/>
</dbReference>
<accession>A0A369THT2</accession>
<dbReference type="Gene3D" id="3.10.310.10">
    <property type="entry name" value="Diaminopimelate Epimerase, Chain A, domain 1"/>
    <property type="match status" value="2"/>
</dbReference>
<dbReference type="SUPFAM" id="SSF54506">
    <property type="entry name" value="Diaminopimelate epimerase-like"/>
    <property type="match status" value="1"/>
</dbReference>
<keyword evidence="3" id="KW-1185">Reference proteome</keyword>
<dbReference type="InterPro" id="IPR008794">
    <property type="entry name" value="Pro_racemase_fam"/>
</dbReference>
<reference evidence="2 3" key="1">
    <citation type="submission" date="2018-07" db="EMBL/GenBank/DDBJ databases">
        <title>Venubactetium sediminum gen. nov., sp. nov., isolated from a marine solar saltern.</title>
        <authorList>
            <person name="Wang S."/>
        </authorList>
    </citation>
    <scope>NUCLEOTIDE SEQUENCE [LARGE SCALE GENOMIC DNA]</scope>
    <source>
        <strain evidence="2 3">WD2A32</strain>
    </source>
</reference>
<sequence length="345" mass="35913">MARARRASLSVIDLHAAGDVSRVVTSGIRTLPGDSLLEAARFLEYRADGLRRLLLSEPHGRPEMSANLIVPPRDPRARAGHIIMETMGYPGFSGSNTICTATALAEAGNGGPADGANEFELEAPVGTTRVTVQACSGRAVGVTYEAGPAYVARMACRADVAEHGSVVFDLVWSGVLYAVVDAAALGLALDRESVPALKEFARRFLQAARPAAGVPHTVHGQAGPLSFVLLTGRLEPGEDGVYQRDAAVYVRPDVIRRSPTGTGTSAQLALLAADGVMEAGARLRTVSPFGGTFTGELLGDTSVGNHPAVLTAITGRAWTLARSEIVVDLADPLIEDAGLSAILGD</sequence>
<proteinExistence type="inferred from homology"/>
<comment type="caution">
    <text evidence="2">The sequence shown here is derived from an EMBL/GenBank/DDBJ whole genome shotgun (WGS) entry which is preliminary data.</text>
</comment>
<dbReference type="GO" id="GO:0047580">
    <property type="term" value="F:4-hydroxyproline epimerase activity"/>
    <property type="evidence" value="ECO:0007669"/>
    <property type="project" value="TreeGrafter"/>
</dbReference>
<protein>
    <submittedName>
        <fullName evidence="2">Proline racemase</fullName>
    </submittedName>
</protein>
<organism evidence="2 3">
    <name type="scientific">Ferruginivarius sediminum</name>
    <dbReference type="NCBI Taxonomy" id="2661937"/>
    <lineage>
        <taxon>Bacteria</taxon>
        <taxon>Pseudomonadati</taxon>
        <taxon>Pseudomonadota</taxon>
        <taxon>Alphaproteobacteria</taxon>
        <taxon>Rhodospirillales</taxon>
        <taxon>Rhodospirillaceae</taxon>
        <taxon>Ferruginivarius</taxon>
    </lineage>
</organism>
<gene>
    <name evidence="2" type="ORF">DRB17_07335</name>
</gene>
<dbReference type="AlphaFoldDB" id="A0A369THT2"/>
<dbReference type="EMBL" id="QPMH01000005">
    <property type="protein sequence ID" value="RDD62456.1"/>
    <property type="molecule type" value="Genomic_DNA"/>
</dbReference>
<dbReference type="PIRSF" id="PIRSF029792">
    <property type="entry name" value="Pro_racemase"/>
    <property type="match status" value="1"/>
</dbReference>
<dbReference type="Proteomes" id="UP000253941">
    <property type="component" value="Unassembled WGS sequence"/>
</dbReference>
<evidence type="ECO:0000313" key="3">
    <source>
        <dbReference type="Proteomes" id="UP000253941"/>
    </source>
</evidence>
<name>A0A369THT2_9PROT</name>
<evidence type="ECO:0000256" key="1">
    <source>
        <dbReference type="ARBA" id="ARBA00007529"/>
    </source>
</evidence>
<dbReference type="PANTHER" id="PTHR33442:SF5">
    <property type="entry name" value="BIFUNCTIONAL TRANS-3-HYDROXY-L-PROLINE DEHYDRATASE_2-EPIMERASE"/>
    <property type="match status" value="1"/>
</dbReference>
<evidence type="ECO:0000313" key="2">
    <source>
        <dbReference type="EMBL" id="RDD62456.1"/>
    </source>
</evidence>